<dbReference type="AlphaFoldDB" id="A0A7M1R2A9"/>
<dbReference type="Proteomes" id="UP000594961">
    <property type="component" value="Chromosome"/>
</dbReference>
<evidence type="ECO:0000313" key="2">
    <source>
        <dbReference type="Proteomes" id="UP000594961"/>
    </source>
</evidence>
<sequence length="121" mass="13951">MTTYEMPKDPKRDVWDRHGRKWAYDTLIKAYLHEGSSSRLYYPWWELLGAFSPITDVKTPVVGEEFIVSSTTEGTTIECPDYAAYIDQEGGVLQAIRGRFYNPGYPSAFDGFWPGTWRRIA</sequence>
<name>A0A7M1R2A9_9ACTO</name>
<dbReference type="EMBL" id="CP063212">
    <property type="protein sequence ID" value="QOR47597.1"/>
    <property type="molecule type" value="Genomic_DNA"/>
</dbReference>
<organism evidence="1 2">
    <name type="scientific">Trueperella pecoris</name>
    <dbReference type="NCBI Taxonomy" id="2733571"/>
    <lineage>
        <taxon>Bacteria</taxon>
        <taxon>Bacillati</taxon>
        <taxon>Actinomycetota</taxon>
        <taxon>Actinomycetes</taxon>
        <taxon>Actinomycetales</taxon>
        <taxon>Actinomycetaceae</taxon>
        <taxon>Trueperella</taxon>
    </lineage>
</organism>
<gene>
    <name evidence="1" type="ORF">INS90_10185</name>
</gene>
<evidence type="ECO:0000313" key="1">
    <source>
        <dbReference type="EMBL" id="QOR47597.1"/>
    </source>
</evidence>
<protein>
    <submittedName>
        <fullName evidence="1">Uncharacterized protein</fullName>
    </submittedName>
</protein>
<dbReference type="RefSeq" id="WP_197552919.1">
    <property type="nucleotide sequence ID" value="NZ_CP063212.1"/>
</dbReference>
<reference evidence="1 2" key="1">
    <citation type="submission" date="2020-10" db="EMBL/GenBank/DDBJ databases">
        <title>Trueperella pecoris sp. nov. isolated from bovine and porcine specimens.</title>
        <authorList>
            <person name="Schoenecker L."/>
            <person name="Schnydrig P."/>
            <person name="Brodard I."/>
            <person name="Thomann A."/>
            <person name="Hemphill A."/>
            <person name="Rodriguez-Campos S."/>
            <person name="Perreten V."/>
            <person name="Jores J."/>
            <person name="Kittl S."/>
        </authorList>
    </citation>
    <scope>NUCLEOTIDE SEQUENCE [LARGE SCALE GENOMIC DNA]</scope>
    <source>
        <strain evidence="1 2">19OD0592</strain>
    </source>
</reference>
<accession>A0A7M1R2A9</accession>
<proteinExistence type="predicted"/>